<gene>
    <name evidence="3" type="ORF">BSL78_25714</name>
</gene>
<comment type="similarity">
    <text evidence="2">Belongs to the short-chain dehydrogenases/reductases (SDR) family.</text>
</comment>
<dbReference type="AlphaFoldDB" id="A0A2G8JP11"/>
<dbReference type="Gene3D" id="3.40.50.720">
    <property type="entry name" value="NAD(P)-binding Rossmann-like Domain"/>
    <property type="match status" value="1"/>
</dbReference>
<evidence type="ECO:0000313" key="3">
    <source>
        <dbReference type="EMBL" id="PIK37445.1"/>
    </source>
</evidence>
<sequence>RALSGVNQVKDDDWTRFLITGSTDGIGKHTAHLIAKLGATVLVHGRSPERVQLTQLEIQQQSGNANVHGYVADFASLEGVRQLSRDIHQNHSSLDVLINNAGVLETKRMESVDGYEMTFAVNVLSPFYLTSLLLDLLKKGNAPRLINVASISQACRIDFDDLQFQMNYGNGVPAYELSKLCNIMFTYMMAEKFQPCGMTVNTLDPGTVNTKMLLKSWGSIGVSVEEAGYEYNLATSSAYDNVTGKYFVYNQDAMSSHVSYDKKKQQKLWDILVKMTGAKFD</sequence>
<dbReference type="PANTHER" id="PTHR43157:SF31">
    <property type="entry name" value="PHOSPHATIDYLINOSITOL-GLYCAN BIOSYNTHESIS CLASS F PROTEIN"/>
    <property type="match status" value="1"/>
</dbReference>
<dbReference type="PRINTS" id="PR00081">
    <property type="entry name" value="GDHRDH"/>
</dbReference>
<comment type="caution">
    <text evidence="3">The sequence shown here is derived from an EMBL/GenBank/DDBJ whole genome shotgun (WGS) entry which is preliminary data.</text>
</comment>
<accession>A0A2G8JP11</accession>
<organism evidence="3 4">
    <name type="scientific">Stichopus japonicus</name>
    <name type="common">Sea cucumber</name>
    <dbReference type="NCBI Taxonomy" id="307972"/>
    <lineage>
        <taxon>Eukaryota</taxon>
        <taxon>Metazoa</taxon>
        <taxon>Echinodermata</taxon>
        <taxon>Eleutherozoa</taxon>
        <taxon>Echinozoa</taxon>
        <taxon>Holothuroidea</taxon>
        <taxon>Aspidochirotacea</taxon>
        <taxon>Aspidochirotida</taxon>
        <taxon>Stichopodidae</taxon>
        <taxon>Apostichopus</taxon>
    </lineage>
</organism>
<dbReference type="STRING" id="307972.A0A2G8JP11"/>
<dbReference type="OrthoDB" id="191139at2759"/>
<proteinExistence type="inferred from homology"/>
<dbReference type="InterPro" id="IPR036291">
    <property type="entry name" value="NAD(P)-bd_dom_sf"/>
</dbReference>
<dbReference type="Proteomes" id="UP000230750">
    <property type="component" value="Unassembled WGS sequence"/>
</dbReference>
<reference evidence="3 4" key="1">
    <citation type="journal article" date="2017" name="PLoS Biol.">
        <title>The sea cucumber genome provides insights into morphological evolution and visceral regeneration.</title>
        <authorList>
            <person name="Zhang X."/>
            <person name="Sun L."/>
            <person name="Yuan J."/>
            <person name="Sun Y."/>
            <person name="Gao Y."/>
            <person name="Zhang L."/>
            <person name="Li S."/>
            <person name="Dai H."/>
            <person name="Hamel J.F."/>
            <person name="Liu C."/>
            <person name="Yu Y."/>
            <person name="Liu S."/>
            <person name="Lin W."/>
            <person name="Guo K."/>
            <person name="Jin S."/>
            <person name="Xu P."/>
            <person name="Storey K.B."/>
            <person name="Huan P."/>
            <person name="Zhang T."/>
            <person name="Zhou Y."/>
            <person name="Zhang J."/>
            <person name="Lin C."/>
            <person name="Li X."/>
            <person name="Xing L."/>
            <person name="Huo D."/>
            <person name="Sun M."/>
            <person name="Wang L."/>
            <person name="Mercier A."/>
            <person name="Li F."/>
            <person name="Yang H."/>
            <person name="Xiang J."/>
        </authorList>
    </citation>
    <scope>NUCLEOTIDE SEQUENCE [LARGE SCALE GENOMIC DNA]</scope>
    <source>
        <strain evidence="3">Shaxun</strain>
        <tissue evidence="3">Muscle</tissue>
    </source>
</reference>
<dbReference type="InterPro" id="IPR002347">
    <property type="entry name" value="SDR_fam"/>
</dbReference>
<dbReference type="GO" id="GO:0016491">
    <property type="term" value="F:oxidoreductase activity"/>
    <property type="evidence" value="ECO:0007669"/>
    <property type="project" value="UniProtKB-KW"/>
</dbReference>
<evidence type="ECO:0000256" key="1">
    <source>
        <dbReference type="ARBA" id="ARBA00023002"/>
    </source>
</evidence>
<dbReference type="PANTHER" id="PTHR43157">
    <property type="entry name" value="PHOSPHATIDYLINOSITOL-GLYCAN BIOSYNTHESIS CLASS F PROTEIN-RELATED"/>
    <property type="match status" value="1"/>
</dbReference>
<evidence type="ECO:0000313" key="4">
    <source>
        <dbReference type="Proteomes" id="UP000230750"/>
    </source>
</evidence>
<keyword evidence="4" id="KW-1185">Reference proteome</keyword>
<feature type="non-terminal residue" evidence="3">
    <location>
        <position position="1"/>
    </location>
</feature>
<name>A0A2G8JP11_STIJA</name>
<dbReference type="Pfam" id="PF00106">
    <property type="entry name" value="adh_short"/>
    <property type="match status" value="1"/>
</dbReference>
<dbReference type="SUPFAM" id="SSF51735">
    <property type="entry name" value="NAD(P)-binding Rossmann-fold domains"/>
    <property type="match status" value="1"/>
</dbReference>
<protein>
    <submittedName>
        <fullName evidence="3">Putative retinol dehydrogenase 13-like</fullName>
    </submittedName>
</protein>
<dbReference type="PRINTS" id="PR00080">
    <property type="entry name" value="SDRFAMILY"/>
</dbReference>
<dbReference type="EMBL" id="MRZV01001502">
    <property type="protein sequence ID" value="PIK37445.1"/>
    <property type="molecule type" value="Genomic_DNA"/>
</dbReference>
<evidence type="ECO:0000256" key="2">
    <source>
        <dbReference type="RuleBase" id="RU000363"/>
    </source>
</evidence>
<keyword evidence="1" id="KW-0560">Oxidoreductase</keyword>